<feature type="compositionally biased region" description="Basic and acidic residues" evidence="1">
    <location>
        <begin position="43"/>
        <end position="54"/>
    </location>
</feature>
<sequence>MRKLHGNPFQARVASDGELTFPPFVEPSQHNEPPITGPSQASEPHEDPLTREPEPEVVPMRSTKEPFTSPATPASEIIIDDMPIGSPPPFNPMMRLGSNLQTCDQPS</sequence>
<gene>
    <name evidence="2" type="ORF">O181_010956</name>
</gene>
<comment type="caution">
    <text evidence="2">The sequence shown here is derived from an EMBL/GenBank/DDBJ whole genome shotgun (WGS) entry which is preliminary data.</text>
</comment>
<evidence type="ECO:0000313" key="2">
    <source>
        <dbReference type="EMBL" id="MBW0471241.1"/>
    </source>
</evidence>
<organism evidence="2 3">
    <name type="scientific">Austropuccinia psidii MF-1</name>
    <dbReference type="NCBI Taxonomy" id="1389203"/>
    <lineage>
        <taxon>Eukaryota</taxon>
        <taxon>Fungi</taxon>
        <taxon>Dikarya</taxon>
        <taxon>Basidiomycota</taxon>
        <taxon>Pucciniomycotina</taxon>
        <taxon>Pucciniomycetes</taxon>
        <taxon>Pucciniales</taxon>
        <taxon>Sphaerophragmiaceae</taxon>
        <taxon>Austropuccinia</taxon>
    </lineage>
</organism>
<dbReference type="AlphaFoldDB" id="A0A9Q3BS09"/>
<accession>A0A9Q3BS09</accession>
<keyword evidence="3" id="KW-1185">Reference proteome</keyword>
<reference evidence="2" key="1">
    <citation type="submission" date="2021-03" db="EMBL/GenBank/DDBJ databases">
        <title>Draft genome sequence of rust myrtle Austropuccinia psidii MF-1, a brazilian biotype.</title>
        <authorList>
            <person name="Quecine M.C."/>
            <person name="Pachon D.M.R."/>
            <person name="Bonatelli M.L."/>
            <person name="Correr F.H."/>
            <person name="Franceschini L.M."/>
            <person name="Leite T.F."/>
            <person name="Margarido G.R.A."/>
            <person name="Almeida C.A."/>
            <person name="Ferrarezi J.A."/>
            <person name="Labate C.A."/>
        </authorList>
    </citation>
    <scope>NUCLEOTIDE SEQUENCE</scope>
    <source>
        <strain evidence="2">MF-1</strain>
    </source>
</reference>
<name>A0A9Q3BS09_9BASI</name>
<protein>
    <submittedName>
        <fullName evidence="2">Uncharacterized protein</fullName>
    </submittedName>
</protein>
<feature type="region of interest" description="Disordered" evidence="1">
    <location>
        <begin position="1"/>
        <end position="92"/>
    </location>
</feature>
<evidence type="ECO:0000256" key="1">
    <source>
        <dbReference type="SAM" id="MobiDB-lite"/>
    </source>
</evidence>
<dbReference type="EMBL" id="AVOT02002703">
    <property type="protein sequence ID" value="MBW0471241.1"/>
    <property type="molecule type" value="Genomic_DNA"/>
</dbReference>
<proteinExistence type="predicted"/>
<evidence type="ECO:0000313" key="3">
    <source>
        <dbReference type="Proteomes" id="UP000765509"/>
    </source>
</evidence>
<dbReference type="Proteomes" id="UP000765509">
    <property type="component" value="Unassembled WGS sequence"/>
</dbReference>